<sequence>MNKTPKRSNQIAFSSTKKVKGCVYFFSRVLPRLFEENVPRTVLADLVKLFAWLGHNHTKDQYRPDAEGGEMNSSRGEKTVNLASILPTVSPDPYIGQLS</sequence>
<comment type="caution">
    <text evidence="1">The sequence shown here is derived from an EMBL/GenBank/DDBJ whole genome shotgun (WGS) entry which is preliminary data.</text>
</comment>
<dbReference type="EMBL" id="JACVVK020000084">
    <property type="protein sequence ID" value="KAK7494350.1"/>
    <property type="molecule type" value="Genomic_DNA"/>
</dbReference>
<proteinExistence type="predicted"/>
<organism evidence="1 2">
    <name type="scientific">Batillaria attramentaria</name>
    <dbReference type="NCBI Taxonomy" id="370345"/>
    <lineage>
        <taxon>Eukaryota</taxon>
        <taxon>Metazoa</taxon>
        <taxon>Spiralia</taxon>
        <taxon>Lophotrochozoa</taxon>
        <taxon>Mollusca</taxon>
        <taxon>Gastropoda</taxon>
        <taxon>Caenogastropoda</taxon>
        <taxon>Sorbeoconcha</taxon>
        <taxon>Cerithioidea</taxon>
        <taxon>Batillariidae</taxon>
        <taxon>Batillaria</taxon>
    </lineage>
</organism>
<reference evidence="1 2" key="1">
    <citation type="journal article" date="2023" name="Sci. Data">
        <title>Genome assembly of the Korean intertidal mud-creeper Batillaria attramentaria.</title>
        <authorList>
            <person name="Patra A.K."/>
            <person name="Ho P.T."/>
            <person name="Jun S."/>
            <person name="Lee S.J."/>
            <person name="Kim Y."/>
            <person name="Won Y.J."/>
        </authorList>
    </citation>
    <scope>NUCLEOTIDE SEQUENCE [LARGE SCALE GENOMIC DNA]</scope>
    <source>
        <strain evidence="1">Wonlab-2016</strain>
    </source>
</reference>
<dbReference type="AlphaFoldDB" id="A0ABD0L5C4"/>
<evidence type="ECO:0000313" key="2">
    <source>
        <dbReference type="Proteomes" id="UP001519460"/>
    </source>
</evidence>
<name>A0ABD0L5C4_9CAEN</name>
<evidence type="ECO:0000313" key="1">
    <source>
        <dbReference type="EMBL" id="KAK7494350.1"/>
    </source>
</evidence>
<protein>
    <submittedName>
        <fullName evidence="1">Uncharacterized protein</fullName>
    </submittedName>
</protein>
<keyword evidence="2" id="KW-1185">Reference proteome</keyword>
<gene>
    <name evidence="1" type="ORF">BaRGS_00014453</name>
</gene>
<accession>A0ABD0L5C4</accession>
<dbReference type="Proteomes" id="UP001519460">
    <property type="component" value="Unassembled WGS sequence"/>
</dbReference>